<sequence length="353" mass="41218">MVSSMSRNTSKDPARHLCSKEGLRTANELENALTEARRYYGKERPEFAVTKRNNQPGTTRTVMVPQKLARGNQGIITYRMWDKLYGFWVLTTSKENQQIVKYDFTGRQGYKAWLGIGNGLSVEPVAYPQTQRALTRGQLEESEFENEEREVEDISSGDQHESARETSEANKGGYHLRKRTSDFAPFTQERLKRRAFRSTSPLPETSYHNNKHPKEMKRQLQKIERATTFSSSSEPEKVTYVRDPNRPTRQEMKRRTKMLVMIGEANLCVPIYFSTCDDIQSLYDKVLQVSDVEKSKVLYIVVRFPWLPQHQPIILRRDLEDCYRMIEEEMEQAPCWLDDNKRCTIQVDVVKRV</sequence>
<keyword evidence="3" id="KW-1185">Reference proteome</keyword>
<name>A0A0G2E9T2_PHACM</name>
<organism evidence="2 3">
    <name type="scientific">Phaeomoniella chlamydospora</name>
    <name type="common">Phaeoacremonium chlamydosporum</name>
    <dbReference type="NCBI Taxonomy" id="158046"/>
    <lineage>
        <taxon>Eukaryota</taxon>
        <taxon>Fungi</taxon>
        <taxon>Dikarya</taxon>
        <taxon>Ascomycota</taxon>
        <taxon>Pezizomycotina</taxon>
        <taxon>Eurotiomycetes</taxon>
        <taxon>Chaetothyriomycetidae</taxon>
        <taxon>Phaeomoniellales</taxon>
        <taxon>Phaeomoniellaceae</taxon>
        <taxon>Phaeomoniella</taxon>
    </lineage>
</organism>
<feature type="compositionally biased region" description="Acidic residues" evidence="1">
    <location>
        <begin position="140"/>
        <end position="155"/>
    </location>
</feature>
<dbReference type="OrthoDB" id="5320482at2759"/>
<accession>A0A0G2E9T2</accession>
<gene>
    <name evidence="2" type="ORF">UCRPC4_g04458</name>
</gene>
<evidence type="ECO:0000313" key="2">
    <source>
        <dbReference type="EMBL" id="KKY19757.1"/>
    </source>
</evidence>
<evidence type="ECO:0000256" key="1">
    <source>
        <dbReference type="SAM" id="MobiDB-lite"/>
    </source>
</evidence>
<feature type="region of interest" description="Disordered" evidence="1">
    <location>
        <begin position="134"/>
        <end position="179"/>
    </location>
</feature>
<dbReference type="Proteomes" id="UP000053317">
    <property type="component" value="Unassembled WGS sequence"/>
</dbReference>
<evidence type="ECO:0000313" key="3">
    <source>
        <dbReference type="Proteomes" id="UP000053317"/>
    </source>
</evidence>
<reference evidence="2 3" key="1">
    <citation type="submission" date="2015-05" db="EMBL/GenBank/DDBJ databases">
        <title>Distinctive expansion of gene families associated with plant cell wall degradation and secondary metabolism in the genomes of grapevine trunk pathogens.</title>
        <authorList>
            <person name="Lawrence D.P."/>
            <person name="Travadon R."/>
            <person name="Rolshausen P.E."/>
            <person name="Baumgartner K."/>
        </authorList>
    </citation>
    <scope>NUCLEOTIDE SEQUENCE [LARGE SCALE GENOMIC DNA]</scope>
    <source>
        <strain evidence="2">UCRPC4</strain>
    </source>
</reference>
<proteinExistence type="predicted"/>
<dbReference type="AlphaFoldDB" id="A0A0G2E9T2"/>
<dbReference type="EMBL" id="LCWF01000106">
    <property type="protein sequence ID" value="KKY19757.1"/>
    <property type="molecule type" value="Genomic_DNA"/>
</dbReference>
<reference evidence="2 3" key="2">
    <citation type="submission" date="2015-05" db="EMBL/GenBank/DDBJ databases">
        <authorList>
            <person name="Morales-Cruz A."/>
            <person name="Amrine K.C."/>
            <person name="Cantu D."/>
        </authorList>
    </citation>
    <scope>NUCLEOTIDE SEQUENCE [LARGE SCALE GENOMIC DNA]</scope>
    <source>
        <strain evidence="2">UCRPC4</strain>
    </source>
</reference>
<comment type="caution">
    <text evidence="2">The sequence shown here is derived from an EMBL/GenBank/DDBJ whole genome shotgun (WGS) entry which is preliminary data.</text>
</comment>
<feature type="compositionally biased region" description="Basic and acidic residues" evidence="1">
    <location>
        <begin position="158"/>
        <end position="168"/>
    </location>
</feature>
<protein>
    <submittedName>
        <fullName evidence="2">Uncharacterized protein</fullName>
    </submittedName>
</protein>